<proteinExistence type="predicted"/>
<dbReference type="RefSeq" id="WP_111843330.1">
    <property type="nucleotide sequence ID" value="NZ_UEGI01000002.1"/>
</dbReference>
<keyword evidence="3" id="KW-1185">Reference proteome</keyword>
<accession>A0A5C6Z208</accession>
<evidence type="ECO:0000256" key="1">
    <source>
        <dbReference type="SAM" id="Phobius"/>
    </source>
</evidence>
<dbReference type="Proteomes" id="UP000321497">
    <property type="component" value="Unassembled WGS sequence"/>
</dbReference>
<comment type="caution">
    <text evidence="2">The sequence shown here is derived from an EMBL/GenBank/DDBJ whole genome shotgun (WGS) entry which is preliminary data.</text>
</comment>
<keyword evidence="1" id="KW-0812">Transmembrane</keyword>
<evidence type="ECO:0000313" key="2">
    <source>
        <dbReference type="EMBL" id="TXD74046.1"/>
    </source>
</evidence>
<feature type="transmembrane region" description="Helical" evidence="1">
    <location>
        <begin position="68"/>
        <end position="89"/>
    </location>
</feature>
<gene>
    <name evidence="2" type="ORF">ESU54_06115</name>
</gene>
<feature type="transmembrane region" description="Helical" evidence="1">
    <location>
        <begin position="6"/>
        <end position="27"/>
    </location>
</feature>
<protein>
    <submittedName>
        <fullName evidence="2">Uncharacterized protein</fullName>
    </submittedName>
</protein>
<dbReference type="AlphaFoldDB" id="A0A5C6Z208"/>
<organism evidence="2 3">
    <name type="scientific">Aequorivita antarctica</name>
    <dbReference type="NCBI Taxonomy" id="153266"/>
    <lineage>
        <taxon>Bacteria</taxon>
        <taxon>Pseudomonadati</taxon>
        <taxon>Bacteroidota</taxon>
        <taxon>Flavobacteriia</taxon>
        <taxon>Flavobacteriales</taxon>
        <taxon>Flavobacteriaceae</taxon>
        <taxon>Aequorivita</taxon>
    </lineage>
</organism>
<keyword evidence="1" id="KW-1133">Transmembrane helix</keyword>
<sequence length="129" mass="14651">MITTLAKWTVIIFGIFIIFVGFLMLFAPERARATLRKAGSTNFINYTEITIRLIPAVALILYSDFSKFPLAFTIFGWFMGITSLILYLVPRKTHHAFSMKSADMLKPKYVQLISPFAFLFGGLIIFNAI</sequence>
<dbReference type="EMBL" id="VORT01000003">
    <property type="protein sequence ID" value="TXD74046.1"/>
    <property type="molecule type" value="Genomic_DNA"/>
</dbReference>
<evidence type="ECO:0000313" key="3">
    <source>
        <dbReference type="Proteomes" id="UP000321497"/>
    </source>
</evidence>
<name>A0A5C6Z208_9FLAO</name>
<feature type="transmembrane region" description="Helical" evidence="1">
    <location>
        <begin position="109"/>
        <end position="128"/>
    </location>
</feature>
<keyword evidence="1" id="KW-0472">Membrane</keyword>
<feature type="transmembrane region" description="Helical" evidence="1">
    <location>
        <begin position="43"/>
        <end position="62"/>
    </location>
</feature>
<reference evidence="2 3" key="1">
    <citation type="submission" date="2019-08" db="EMBL/GenBank/DDBJ databases">
        <title>Genome of Aequorivita antarctica SW49 (type strain).</title>
        <authorList>
            <person name="Bowman J.P."/>
        </authorList>
    </citation>
    <scope>NUCLEOTIDE SEQUENCE [LARGE SCALE GENOMIC DNA]</scope>
    <source>
        <strain evidence="2 3">SW49</strain>
    </source>
</reference>
<dbReference type="OrthoDB" id="1442037at2"/>